<organism evidence="1">
    <name type="scientific">Hymenolepis diminuta</name>
    <name type="common">Rat tapeworm</name>
    <dbReference type="NCBI Taxonomy" id="6216"/>
    <lineage>
        <taxon>Eukaryota</taxon>
        <taxon>Metazoa</taxon>
        <taxon>Spiralia</taxon>
        <taxon>Lophotrochozoa</taxon>
        <taxon>Platyhelminthes</taxon>
        <taxon>Cestoda</taxon>
        <taxon>Eucestoda</taxon>
        <taxon>Cyclophyllidea</taxon>
        <taxon>Hymenolepididae</taxon>
        <taxon>Hymenolepis</taxon>
    </lineage>
</organism>
<reference evidence="1" key="1">
    <citation type="submission" date="2017-02" db="UniProtKB">
        <authorList>
            <consortium name="WormBaseParasite"/>
        </authorList>
    </citation>
    <scope>IDENTIFICATION</scope>
</reference>
<accession>A0A0R3SAM1</accession>
<dbReference type="WBParaSite" id="HDID_0000141001-mRNA-1">
    <property type="protein sequence ID" value="HDID_0000141001-mRNA-1"/>
    <property type="gene ID" value="HDID_0000141001"/>
</dbReference>
<dbReference type="AlphaFoldDB" id="A0A0R3SAM1"/>
<name>A0A0R3SAM1_HYMDI</name>
<evidence type="ECO:0000313" key="1">
    <source>
        <dbReference type="WBParaSite" id="HDID_0000141001-mRNA-1"/>
    </source>
</evidence>
<protein>
    <submittedName>
        <fullName evidence="1">Secreted protein</fullName>
    </submittedName>
</protein>
<proteinExistence type="predicted"/>
<sequence length="69" mass="7808">LIGASAEFELLLATAVWKMCARKGKNTIRIPPPLSSLYLSLLCLEVVLKTQLFLVFFRITKSEERTNQP</sequence>